<dbReference type="InterPro" id="IPR027417">
    <property type="entry name" value="P-loop_NTPase"/>
</dbReference>
<protein>
    <recommendedName>
        <fullName evidence="4">Plasmid-related protein</fullName>
    </recommendedName>
</protein>
<evidence type="ECO:0000256" key="1">
    <source>
        <dbReference type="SAM" id="Coils"/>
    </source>
</evidence>
<accession>N6UPT8</accession>
<comment type="caution">
    <text evidence="2">The sequence shown here is derived from an EMBL/GenBank/DDBJ whole genome shotgun (WGS) entry which is preliminary data.</text>
</comment>
<sequence>MKIRSIHIYSRDGRRRDVVFSIDGLNIITGRSSTGKSALSDIIEYCMGRSTFNVAEGVIQDKVAWFAVIYQFENEQVLVAKPAPKAGFASCSTVMLRRGKEIVPPDFDDLRVTDDDDAVESLLSRLLGIPENVTEVPIDNSRDSYNANIKHSHYYLFQKQTIVANKEQLFYRQNEPFQPQAIKDTLPILLGVSGRDRYILEQELRTAQRDLRLNAKLLEQANNAVDTAQEKAIGLMSEARAVGISLTLSESGEVVETLRSALHWKPAPVPDDDVERVSAIERDLLEQREERRELQRKIDAATQYAKRAEGFESEAAEQKDRLTSIKALPKDTDGEWQWPFAEKNLAMDSPIASALIAELNSLQEEMEIVEGERPHLDAYLTEQREKVEQLLEKIRSSEIELAAAIAANEAIAAVGDRNNAAAKVVGRISLFLENLVSDDTRRHYQAEDRRLRRKVEDLQRRIGLDDTGERLASVINNISAHMSGYIEKLGGEFSEFPARLDLQHLTVVIDRPGRPIQMHRTGGGSNHLAYHLAALLALHRYASANNQPIPRFLMIDQPTQVYFPSLEKYEATGGSIERTEADADLKAVENLFKLLYDFGTRDAPGFQIIVTEHANLRDEWFQDSLVEEPWAKPPALVPDDWPES</sequence>
<dbReference type="Pfam" id="PF12532">
    <property type="entry name" value="DUF3732"/>
    <property type="match status" value="1"/>
</dbReference>
<dbReference type="PATRIC" id="fig|363754.4.peg.6678"/>
<dbReference type="EMBL" id="AQHN01000095">
    <property type="protein sequence ID" value="ENN83775.1"/>
    <property type="molecule type" value="Genomic_DNA"/>
</dbReference>
<dbReference type="InterPro" id="IPR022205">
    <property type="entry name" value="DUF3732"/>
</dbReference>
<keyword evidence="2" id="KW-0614">Plasmid</keyword>
<organism evidence="2 3">
    <name type="scientific">Rhizobium freirei PRF 81</name>
    <dbReference type="NCBI Taxonomy" id="363754"/>
    <lineage>
        <taxon>Bacteria</taxon>
        <taxon>Pseudomonadati</taxon>
        <taxon>Pseudomonadota</taxon>
        <taxon>Alphaproteobacteria</taxon>
        <taxon>Hyphomicrobiales</taxon>
        <taxon>Rhizobiaceae</taxon>
        <taxon>Rhizobium/Agrobacterium group</taxon>
        <taxon>Rhizobium</taxon>
    </lineage>
</organism>
<dbReference type="AlphaFoldDB" id="N6UPT8"/>
<dbReference type="OrthoDB" id="103556at2"/>
<feature type="coiled-coil region" evidence="1">
    <location>
        <begin position="352"/>
        <end position="407"/>
    </location>
</feature>
<evidence type="ECO:0000313" key="3">
    <source>
        <dbReference type="Proteomes" id="UP000012429"/>
    </source>
</evidence>
<gene>
    <name evidence="2" type="ORF">RHSP_40899</name>
</gene>
<reference evidence="2 3" key="1">
    <citation type="journal article" date="2012" name="BMC Genomics">
        <title>Genomic basis of broad host range and environmental adaptability of Rhizobium tropici CIAT 899 and Rhizobium sp. PRF 81 which are used in inoculants for common bean (Phaseolus vulgaris L.).</title>
        <authorList>
            <person name="Ormeno-Orrillo E."/>
            <person name="Menna P."/>
            <person name="Almeida L.G."/>
            <person name="Ollero F.J."/>
            <person name="Nicolas M.F."/>
            <person name="Pains Rodrigues E."/>
            <person name="Shigueyoshi Nakatani A."/>
            <person name="Silva Batista J.S."/>
            <person name="Oliveira Chueire L.M."/>
            <person name="Souza R.C."/>
            <person name="Ribeiro Vasconcelos A.T."/>
            <person name="Megias M."/>
            <person name="Hungria M."/>
            <person name="Martinez-Romero E."/>
        </authorList>
    </citation>
    <scope>NUCLEOTIDE SEQUENCE [LARGE SCALE GENOMIC DNA]</scope>
    <source>
        <strain evidence="2 3">PRF 81</strain>
        <plasmid evidence="2">pPRF81a</plasmid>
    </source>
</reference>
<dbReference type="SUPFAM" id="SSF52540">
    <property type="entry name" value="P-loop containing nucleoside triphosphate hydrolases"/>
    <property type="match status" value="1"/>
</dbReference>
<evidence type="ECO:0000313" key="2">
    <source>
        <dbReference type="EMBL" id="ENN83775.1"/>
    </source>
</evidence>
<feature type="coiled-coil region" evidence="1">
    <location>
        <begin position="277"/>
        <end position="304"/>
    </location>
</feature>
<dbReference type="Proteomes" id="UP000012429">
    <property type="component" value="Unassembled WGS sequence"/>
</dbReference>
<keyword evidence="3" id="KW-1185">Reference proteome</keyword>
<dbReference type="Gene3D" id="3.40.50.300">
    <property type="entry name" value="P-loop containing nucleotide triphosphate hydrolases"/>
    <property type="match status" value="1"/>
</dbReference>
<name>N6UPT8_9HYPH</name>
<geneLocation type="plasmid" evidence="2">
    <name>pPRF81a</name>
</geneLocation>
<evidence type="ECO:0008006" key="4">
    <source>
        <dbReference type="Google" id="ProtNLM"/>
    </source>
</evidence>
<dbReference type="RefSeq" id="WP_004129272.1">
    <property type="nucleotide sequence ID" value="NZ_AQHN01000095.1"/>
</dbReference>
<proteinExistence type="predicted"/>
<keyword evidence="1" id="KW-0175">Coiled coil</keyword>